<gene>
    <name evidence="1" type="ORF">HAX54_011752</name>
</gene>
<evidence type="ECO:0000313" key="1">
    <source>
        <dbReference type="EMBL" id="MCD7471354.1"/>
    </source>
</evidence>
<organism evidence="1 2">
    <name type="scientific">Datura stramonium</name>
    <name type="common">Jimsonweed</name>
    <name type="synonym">Common thornapple</name>
    <dbReference type="NCBI Taxonomy" id="4076"/>
    <lineage>
        <taxon>Eukaryota</taxon>
        <taxon>Viridiplantae</taxon>
        <taxon>Streptophyta</taxon>
        <taxon>Embryophyta</taxon>
        <taxon>Tracheophyta</taxon>
        <taxon>Spermatophyta</taxon>
        <taxon>Magnoliopsida</taxon>
        <taxon>eudicotyledons</taxon>
        <taxon>Gunneridae</taxon>
        <taxon>Pentapetalae</taxon>
        <taxon>asterids</taxon>
        <taxon>lamiids</taxon>
        <taxon>Solanales</taxon>
        <taxon>Solanaceae</taxon>
        <taxon>Solanoideae</taxon>
        <taxon>Datureae</taxon>
        <taxon>Datura</taxon>
    </lineage>
</organism>
<name>A0ABS8TLE1_DATST</name>
<dbReference type="InterPro" id="IPR051177">
    <property type="entry name" value="CIK-Related_Protein"/>
</dbReference>
<protein>
    <submittedName>
        <fullName evidence="1">Uncharacterized protein</fullName>
    </submittedName>
</protein>
<evidence type="ECO:0000313" key="2">
    <source>
        <dbReference type="Proteomes" id="UP000823775"/>
    </source>
</evidence>
<dbReference type="PANTHER" id="PTHR12984:SF6">
    <property type="entry name" value="SCY1-LIKE PROTEIN 2"/>
    <property type="match status" value="1"/>
</dbReference>
<proteinExistence type="predicted"/>
<dbReference type="Gene3D" id="1.25.10.10">
    <property type="entry name" value="Leucine-rich Repeat Variant"/>
    <property type="match status" value="1"/>
</dbReference>
<keyword evidence="2" id="KW-1185">Reference proteome</keyword>
<dbReference type="Proteomes" id="UP000823775">
    <property type="component" value="Unassembled WGS sequence"/>
</dbReference>
<dbReference type="PANTHER" id="PTHR12984">
    <property type="entry name" value="SCY1-RELATED S/T PROTEIN KINASE-LIKE"/>
    <property type="match status" value="1"/>
</dbReference>
<comment type="caution">
    <text evidence="1">The sequence shown here is derived from an EMBL/GenBank/DDBJ whole genome shotgun (WGS) entry which is preliminary data.</text>
</comment>
<reference evidence="1 2" key="1">
    <citation type="journal article" date="2021" name="BMC Genomics">
        <title>Datura genome reveals duplications of psychoactive alkaloid biosynthetic genes and high mutation rate following tissue culture.</title>
        <authorList>
            <person name="Rajewski A."/>
            <person name="Carter-House D."/>
            <person name="Stajich J."/>
            <person name="Litt A."/>
        </authorList>
    </citation>
    <scope>NUCLEOTIDE SEQUENCE [LARGE SCALE GENOMIC DNA]</scope>
    <source>
        <strain evidence="1">AR-01</strain>
    </source>
</reference>
<sequence length="95" mass="11101">MLSANEALRPTAMGFTSSSFFRDDTRLRALRFLDHMLERDNMQKSEFLKALSDMWKDFDSRVLRYKVLPPLCAELRMWYATHDSSHGADHCRISG</sequence>
<accession>A0ABS8TLE1</accession>
<dbReference type="EMBL" id="JACEIK010001671">
    <property type="protein sequence ID" value="MCD7471354.1"/>
    <property type="molecule type" value="Genomic_DNA"/>
</dbReference>
<dbReference type="InterPro" id="IPR011989">
    <property type="entry name" value="ARM-like"/>
</dbReference>